<protein>
    <recommendedName>
        <fullName evidence="3">Ribbon-helix-helix</fullName>
    </recommendedName>
</protein>
<name>A0A4U8YKJ1_9BACT</name>
<evidence type="ECO:0000313" key="2">
    <source>
        <dbReference type="Proteomes" id="UP000507962"/>
    </source>
</evidence>
<reference evidence="1 2" key="1">
    <citation type="submission" date="2019-03" db="EMBL/GenBank/DDBJ databases">
        <authorList>
            <person name="Nijsse B."/>
        </authorList>
    </citation>
    <scope>NUCLEOTIDE SEQUENCE [LARGE SCALE GENOMIC DNA]</scope>
    <source>
        <strain evidence="1">Desulfoluna butyratoxydans MSL71</strain>
    </source>
</reference>
<accession>A0A4U8YKJ1</accession>
<sequence length="68" mass="8245">MTMKKVTVNLPEEQVQFLQNIAKKEDITFTEVLRRSINSERFFVEQEEHGRKVLVESENHRIREIMRK</sequence>
<organism evidence="1 2">
    <name type="scientific">Desulfoluna butyratoxydans</name>
    <dbReference type="NCBI Taxonomy" id="231438"/>
    <lineage>
        <taxon>Bacteria</taxon>
        <taxon>Pseudomonadati</taxon>
        <taxon>Thermodesulfobacteriota</taxon>
        <taxon>Desulfobacteria</taxon>
        <taxon>Desulfobacterales</taxon>
        <taxon>Desulfolunaceae</taxon>
        <taxon>Desulfoluna</taxon>
    </lineage>
</organism>
<keyword evidence="2" id="KW-1185">Reference proteome</keyword>
<dbReference type="RefSeq" id="WP_180139809.1">
    <property type="nucleotide sequence ID" value="NZ_CAADHO010000003.1"/>
</dbReference>
<dbReference type="Proteomes" id="UP000507962">
    <property type="component" value="Unassembled WGS sequence"/>
</dbReference>
<dbReference type="EMBL" id="CAADHO010000003">
    <property type="protein sequence ID" value="VFQ44396.1"/>
    <property type="molecule type" value="Genomic_DNA"/>
</dbReference>
<gene>
    <name evidence="1" type="ORF">MSL71_20450</name>
</gene>
<evidence type="ECO:0000313" key="1">
    <source>
        <dbReference type="EMBL" id="VFQ44396.1"/>
    </source>
</evidence>
<evidence type="ECO:0008006" key="3">
    <source>
        <dbReference type="Google" id="ProtNLM"/>
    </source>
</evidence>
<dbReference type="AlphaFoldDB" id="A0A4U8YKJ1"/>
<proteinExistence type="predicted"/>